<protein>
    <submittedName>
        <fullName evidence="6">ABC transporter ATP-binding protein</fullName>
    </submittedName>
</protein>
<dbReference type="CDD" id="cd03255">
    <property type="entry name" value="ABC_MJ0796_LolCDE_FtsE"/>
    <property type="match status" value="1"/>
</dbReference>
<evidence type="ECO:0000313" key="7">
    <source>
        <dbReference type="EMBL" id="QRI54996.1"/>
    </source>
</evidence>
<dbReference type="FunFam" id="3.40.50.300:FF:000032">
    <property type="entry name" value="Export ABC transporter ATP-binding protein"/>
    <property type="match status" value="1"/>
</dbReference>
<comment type="similarity">
    <text evidence="1">Belongs to the ABC transporter superfamily.</text>
</comment>
<reference evidence="7 9" key="1">
    <citation type="journal article" date="2014" name="J. Infect. Dis.">
        <title>Molecular characterization of a novel botulinum neurotoxin type H gene.</title>
        <authorList>
            <person name="Dover N."/>
            <person name="Barash J.R."/>
            <person name="Hill K.K."/>
            <person name="Xie G."/>
            <person name="Arnon S.S."/>
        </authorList>
    </citation>
    <scope>NUCLEOTIDE SEQUENCE [LARGE SCALE GENOMIC DNA]</scope>
    <source>
        <strain evidence="7 9">IBCA10-7060</strain>
    </source>
</reference>
<sequence>MGIIEIKEVYKIYGTEKGKIALKNINLSVNEGEFIAIMGPSGSGKSTLLKLASTIENPSAGSIFINGIDVKKINEEERREFRRKNFSFVFQDVKLIKNLTIKDNIIYPMLLENNNKKCIEAAADKILKLLHIEDLQHRMVWELSGGQNQKGEIGRALVQRKKIMFLDEPTGRLDFNSRRKIMQIFKNVNAKEKCTIFLVTHDPFVASYAKRVLFIKDGEIYSEIDKGENQENFYKDILNFNMFLGGRINEF</sequence>
<dbReference type="PANTHER" id="PTHR42798:SF7">
    <property type="entry name" value="ALPHA-D-RIBOSE 1-METHYLPHOSPHONATE 5-TRIPHOSPHATE SYNTHASE SUBUNIT PHNL"/>
    <property type="match status" value="1"/>
</dbReference>
<keyword evidence="4 6" id="KW-0067">ATP-binding</keyword>
<dbReference type="GO" id="GO:0022857">
    <property type="term" value="F:transmembrane transporter activity"/>
    <property type="evidence" value="ECO:0007669"/>
    <property type="project" value="UniProtKB-ARBA"/>
</dbReference>
<evidence type="ECO:0000256" key="1">
    <source>
        <dbReference type="ARBA" id="ARBA00005417"/>
    </source>
</evidence>
<proteinExistence type="inferred from homology"/>
<keyword evidence="3" id="KW-0547">Nucleotide-binding</keyword>
<evidence type="ECO:0000256" key="3">
    <source>
        <dbReference type="ARBA" id="ARBA00022741"/>
    </source>
</evidence>
<dbReference type="AlphaFoldDB" id="A0A0A2HEE9"/>
<keyword evidence="2" id="KW-0813">Transport</keyword>
<dbReference type="EMBL" id="CP069280">
    <property type="protein sequence ID" value="QRI54996.1"/>
    <property type="molecule type" value="Genomic_DNA"/>
</dbReference>
<evidence type="ECO:0000256" key="2">
    <source>
        <dbReference type="ARBA" id="ARBA00022448"/>
    </source>
</evidence>
<dbReference type="InterPro" id="IPR027417">
    <property type="entry name" value="P-loop_NTPase"/>
</dbReference>
<dbReference type="InterPro" id="IPR017911">
    <property type="entry name" value="MacB-like_ATP-bd"/>
</dbReference>
<dbReference type="RefSeq" id="WP_003362288.1">
    <property type="nucleotide sequence ID" value="NZ_AP025140.1"/>
</dbReference>
<dbReference type="Pfam" id="PF00005">
    <property type="entry name" value="ABC_tran"/>
    <property type="match status" value="1"/>
</dbReference>
<dbReference type="GO" id="GO:0016887">
    <property type="term" value="F:ATP hydrolysis activity"/>
    <property type="evidence" value="ECO:0007669"/>
    <property type="project" value="InterPro"/>
</dbReference>
<dbReference type="SMART" id="SM00382">
    <property type="entry name" value="AAA"/>
    <property type="match status" value="1"/>
</dbReference>
<dbReference type="InterPro" id="IPR003593">
    <property type="entry name" value="AAA+_ATPase"/>
</dbReference>
<evidence type="ECO:0000313" key="6">
    <source>
        <dbReference type="EMBL" id="NEZ93885.1"/>
    </source>
</evidence>
<organism evidence="6 8">
    <name type="scientific">Clostridium botulinum</name>
    <dbReference type="NCBI Taxonomy" id="1491"/>
    <lineage>
        <taxon>Bacteria</taxon>
        <taxon>Bacillati</taxon>
        <taxon>Bacillota</taxon>
        <taxon>Clostridia</taxon>
        <taxon>Eubacteriales</taxon>
        <taxon>Clostridiaceae</taxon>
        <taxon>Clostridium</taxon>
    </lineage>
</organism>
<dbReference type="PROSITE" id="PS50893">
    <property type="entry name" value="ABC_TRANSPORTER_2"/>
    <property type="match status" value="1"/>
</dbReference>
<gene>
    <name evidence="6" type="ORF">EXM69_18530</name>
    <name evidence="7" type="ORF">JQS73_07850</name>
</gene>
<dbReference type="PANTHER" id="PTHR42798">
    <property type="entry name" value="LIPOPROTEIN-RELEASING SYSTEM ATP-BINDING PROTEIN LOLD"/>
    <property type="match status" value="1"/>
</dbReference>
<evidence type="ECO:0000313" key="9">
    <source>
        <dbReference type="Proteomes" id="UP000663464"/>
    </source>
</evidence>
<feature type="domain" description="ABC transporter" evidence="5">
    <location>
        <begin position="4"/>
        <end position="242"/>
    </location>
</feature>
<reference evidence="6 8" key="2">
    <citation type="submission" date="2019-02" db="EMBL/GenBank/DDBJ databases">
        <title>Genome sequencing of Clostridium botulinum clinical isolates.</title>
        <authorList>
            <person name="Brunt J."/>
            <person name="Van Vliet A.H.M."/>
            <person name="Stringer S.C."/>
            <person name="Grant K.A."/>
            <person name="Carter A.C."/>
            <person name="Peck M.W."/>
        </authorList>
    </citation>
    <scope>NUCLEOTIDE SEQUENCE [LARGE SCALE GENOMIC DNA]</scope>
    <source>
        <strain evidence="6 8">H142660711</strain>
    </source>
</reference>
<reference evidence="7" key="3">
    <citation type="submission" date="2021-02" db="EMBL/GenBank/DDBJ databases">
        <authorList>
            <person name="Dover N."/>
            <person name="Barash J.R."/>
            <person name="Bell J.M."/>
            <person name="Sylvester M.D."/>
            <person name="Arnon S."/>
        </authorList>
    </citation>
    <scope>NUCLEOTIDE SEQUENCE</scope>
    <source>
        <strain evidence="7">IBCA10-7060</strain>
    </source>
</reference>
<dbReference type="InterPro" id="IPR003439">
    <property type="entry name" value="ABC_transporter-like_ATP-bd"/>
</dbReference>
<name>A0A0A2HEE9_CLOBO</name>
<evidence type="ECO:0000256" key="4">
    <source>
        <dbReference type="ARBA" id="ARBA00022840"/>
    </source>
</evidence>
<evidence type="ECO:0000313" key="8">
    <source>
        <dbReference type="Proteomes" id="UP000473887"/>
    </source>
</evidence>
<dbReference type="GO" id="GO:0098796">
    <property type="term" value="C:membrane protein complex"/>
    <property type="evidence" value="ECO:0007669"/>
    <property type="project" value="UniProtKB-ARBA"/>
</dbReference>
<evidence type="ECO:0000259" key="5">
    <source>
        <dbReference type="PROSITE" id="PS50893"/>
    </source>
</evidence>
<dbReference type="Gene3D" id="3.40.50.300">
    <property type="entry name" value="P-loop containing nucleotide triphosphate hydrolases"/>
    <property type="match status" value="1"/>
</dbReference>
<accession>A0A0A2HEE9</accession>
<dbReference type="GO" id="GO:0005524">
    <property type="term" value="F:ATP binding"/>
    <property type="evidence" value="ECO:0007669"/>
    <property type="project" value="UniProtKB-KW"/>
</dbReference>
<dbReference type="SUPFAM" id="SSF52540">
    <property type="entry name" value="P-loop containing nucleoside triphosphate hydrolases"/>
    <property type="match status" value="1"/>
</dbReference>
<dbReference type="Proteomes" id="UP000663464">
    <property type="component" value="Chromosome"/>
</dbReference>
<dbReference type="Proteomes" id="UP000473887">
    <property type="component" value="Unassembled WGS sequence"/>
</dbReference>
<dbReference type="EMBL" id="SGKC01000057">
    <property type="protein sequence ID" value="NEZ93885.1"/>
    <property type="molecule type" value="Genomic_DNA"/>
</dbReference>